<reference evidence="1" key="1">
    <citation type="submission" date="2017-06" db="EMBL/GenBank/DDBJ databases">
        <title>Novel phages from South African skin metaviromes.</title>
        <authorList>
            <person name="van Zyl L.J."/>
            <person name="Abrahams Y."/>
            <person name="Stander E.A."/>
            <person name="Kirby B.M."/>
            <person name="Clavaud C."/>
            <person name="Farcet C."/>
            <person name="Breton L."/>
            <person name="Trindade M.I."/>
        </authorList>
    </citation>
    <scope>NUCLEOTIDE SEQUENCE</scope>
</reference>
<protein>
    <submittedName>
        <fullName evidence="1">Uncharacterized protein</fullName>
    </submittedName>
</protein>
<dbReference type="EMBL" id="MF417887">
    <property type="protein sequence ID" value="ASN69215.1"/>
    <property type="molecule type" value="Genomic_DNA"/>
</dbReference>
<organism evidence="1">
    <name type="scientific">uncultured Caudovirales phage</name>
    <dbReference type="NCBI Taxonomy" id="2100421"/>
    <lineage>
        <taxon>Viruses</taxon>
        <taxon>Duplodnaviria</taxon>
        <taxon>Heunggongvirae</taxon>
        <taxon>Uroviricota</taxon>
        <taxon>Caudoviricetes</taxon>
        <taxon>Peduoviridae</taxon>
        <taxon>Maltschvirus</taxon>
        <taxon>Maltschvirus maltsch</taxon>
    </lineage>
</organism>
<proteinExistence type="predicted"/>
<evidence type="ECO:0000313" key="1">
    <source>
        <dbReference type="EMBL" id="ASN69215.1"/>
    </source>
</evidence>
<gene>
    <name evidence="1" type="ORF">7S3_37</name>
</gene>
<name>A0A2H4J2A4_9CAUD</name>
<sequence length="218" mass="24036">MSVVEDIRAIRGVLERIENALCGQRVTRFGPVEVPTVETVPSLRLVEGVAADVDSPIDLVPVEDAPTEDEQVEPQRFGLYSDRQGDTWSKTATGWHLIRCGGVRYPEDPEGEPWLKVETWGPLKYIGGERNELEPSAAPYKLEQVVSILHSEGIDTGLRRLKQYLNTGICWTDGFNNPRECAADFLVVVKKSSPGRDAVVRVTVAGVAKLVEQLGAKK</sequence>
<accession>A0A2H4J2A4</accession>